<organism evidence="2 3">
    <name type="scientific">Nocardiopsis gilva YIM 90087</name>
    <dbReference type="NCBI Taxonomy" id="1235441"/>
    <lineage>
        <taxon>Bacteria</taxon>
        <taxon>Bacillati</taxon>
        <taxon>Actinomycetota</taxon>
        <taxon>Actinomycetes</taxon>
        <taxon>Streptosporangiales</taxon>
        <taxon>Nocardiopsidaceae</taxon>
        <taxon>Nocardiopsis</taxon>
    </lineage>
</organism>
<gene>
    <name evidence="2" type="ORF">CDO52_02675</name>
</gene>
<protein>
    <submittedName>
        <fullName evidence="2">Uncharacterized protein</fullName>
    </submittedName>
</protein>
<dbReference type="EMBL" id="CP022753">
    <property type="protein sequence ID" value="ASU81835.1"/>
    <property type="molecule type" value="Genomic_DNA"/>
</dbReference>
<evidence type="ECO:0000313" key="2">
    <source>
        <dbReference type="EMBL" id="ASU81835.1"/>
    </source>
</evidence>
<evidence type="ECO:0000313" key="3">
    <source>
        <dbReference type="Proteomes" id="UP000215005"/>
    </source>
</evidence>
<feature type="transmembrane region" description="Helical" evidence="1">
    <location>
        <begin position="17"/>
        <end position="39"/>
    </location>
</feature>
<keyword evidence="1" id="KW-0812">Transmembrane</keyword>
<dbReference type="AlphaFoldDB" id="A0A223S131"/>
<keyword evidence="3" id="KW-1185">Reference proteome</keyword>
<evidence type="ECO:0000256" key="1">
    <source>
        <dbReference type="SAM" id="Phobius"/>
    </source>
</evidence>
<reference evidence="2 3" key="1">
    <citation type="submission" date="2017-08" db="EMBL/GenBank/DDBJ databases">
        <title>The complete genome sequence of Nocardiopsis gilva YIM 90087.</title>
        <authorList>
            <person name="Yin M."/>
            <person name="Tang S."/>
        </authorList>
    </citation>
    <scope>NUCLEOTIDE SEQUENCE [LARGE SCALE GENOMIC DNA]</scope>
    <source>
        <strain evidence="2 3">YIM 90087</strain>
    </source>
</reference>
<proteinExistence type="predicted"/>
<sequence>MYSLIWRILPGPRPVKLVLALGLVAGAVALLWFTVFPWADPYLPFNESTLAVDQSEG</sequence>
<keyword evidence="1" id="KW-1133">Transmembrane helix</keyword>
<dbReference type="KEGG" id="ngv:CDO52_02675"/>
<keyword evidence="1" id="KW-0472">Membrane</keyword>
<dbReference type="Proteomes" id="UP000215005">
    <property type="component" value="Chromosome"/>
</dbReference>
<name>A0A223S131_9ACTN</name>
<dbReference type="RefSeq" id="WP_017621815.1">
    <property type="nucleotide sequence ID" value="NZ_ANBG01000445.1"/>
</dbReference>
<accession>A0A223S131</accession>